<dbReference type="AlphaFoldDB" id="A0AAP0I5F1"/>
<gene>
    <name evidence="1" type="ORF">Sjap_017033</name>
</gene>
<dbReference type="EMBL" id="JBBNAE010000007">
    <property type="protein sequence ID" value="KAK9108973.1"/>
    <property type="molecule type" value="Genomic_DNA"/>
</dbReference>
<reference evidence="1 2" key="1">
    <citation type="submission" date="2024-01" db="EMBL/GenBank/DDBJ databases">
        <title>Genome assemblies of Stephania.</title>
        <authorList>
            <person name="Yang L."/>
        </authorList>
    </citation>
    <scope>NUCLEOTIDE SEQUENCE [LARGE SCALE GENOMIC DNA]</scope>
    <source>
        <strain evidence="1">QJT</strain>
        <tissue evidence="1">Leaf</tissue>
    </source>
</reference>
<name>A0AAP0I5F1_9MAGN</name>
<accession>A0AAP0I5F1</accession>
<keyword evidence="2" id="KW-1185">Reference proteome</keyword>
<sequence>MLSGFYLVKRKIDIIYSIEAKSMINDNRTLWAVFWIFGICRSQTGVFFYGTRSAVRDVELGSLRSILVCTSTTP</sequence>
<comment type="caution">
    <text evidence="1">The sequence shown here is derived from an EMBL/GenBank/DDBJ whole genome shotgun (WGS) entry which is preliminary data.</text>
</comment>
<proteinExistence type="predicted"/>
<protein>
    <submittedName>
        <fullName evidence="1">Uncharacterized protein</fullName>
    </submittedName>
</protein>
<evidence type="ECO:0000313" key="2">
    <source>
        <dbReference type="Proteomes" id="UP001417504"/>
    </source>
</evidence>
<evidence type="ECO:0000313" key="1">
    <source>
        <dbReference type="EMBL" id="KAK9108973.1"/>
    </source>
</evidence>
<organism evidence="1 2">
    <name type="scientific">Stephania japonica</name>
    <dbReference type="NCBI Taxonomy" id="461633"/>
    <lineage>
        <taxon>Eukaryota</taxon>
        <taxon>Viridiplantae</taxon>
        <taxon>Streptophyta</taxon>
        <taxon>Embryophyta</taxon>
        <taxon>Tracheophyta</taxon>
        <taxon>Spermatophyta</taxon>
        <taxon>Magnoliopsida</taxon>
        <taxon>Ranunculales</taxon>
        <taxon>Menispermaceae</taxon>
        <taxon>Menispermoideae</taxon>
        <taxon>Cissampelideae</taxon>
        <taxon>Stephania</taxon>
    </lineage>
</organism>
<dbReference type="Proteomes" id="UP001417504">
    <property type="component" value="Unassembled WGS sequence"/>
</dbReference>